<organism evidence="3 4">
    <name type="scientific">Zymoseptoria tritici ST99CH_1E4</name>
    <dbReference type="NCBI Taxonomy" id="1276532"/>
    <lineage>
        <taxon>Eukaryota</taxon>
        <taxon>Fungi</taxon>
        <taxon>Dikarya</taxon>
        <taxon>Ascomycota</taxon>
        <taxon>Pezizomycotina</taxon>
        <taxon>Dothideomycetes</taxon>
        <taxon>Dothideomycetidae</taxon>
        <taxon>Mycosphaerellales</taxon>
        <taxon>Mycosphaerellaceae</taxon>
        <taxon>Zymoseptoria</taxon>
    </lineage>
</organism>
<accession>A0A2H1GHK3</accession>
<feature type="region of interest" description="Disordered" evidence="1">
    <location>
        <begin position="241"/>
        <end position="262"/>
    </location>
</feature>
<dbReference type="Proteomes" id="UP000245764">
    <property type="component" value="Chromosome 5"/>
</dbReference>
<evidence type="ECO:0000256" key="1">
    <source>
        <dbReference type="SAM" id="MobiDB-lite"/>
    </source>
</evidence>
<name>A0A2H1GHK3_ZYMTR</name>
<dbReference type="AlphaFoldDB" id="A0A2H1GHK3"/>
<evidence type="ECO:0000256" key="2">
    <source>
        <dbReference type="SAM" id="SignalP"/>
    </source>
</evidence>
<protein>
    <submittedName>
        <fullName evidence="3">Uncharacterized protein</fullName>
    </submittedName>
</protein>
<feature type="compositionally biased region" description="Basic and acidic residues" evidence="1">
    <location>
        <begin position="244"/>
        <end position="260"/>
    </location>
</feature>
<proteinExistence type="predicted"/>
<feature type="chain" id="PRO_5013776178" evidence="2">
    <location>
        <begin position="18"/>
        <end position="314"/>
    </location>
</feature>
<feature type="region of interest" description="Disordered" evidence="1">
    <location>
        <begin position="71"/>
        <end position="103"/>
    </location>
</feature>
<keyword evidence="2" id="KW-0732">Signal</keyword>
<sequence length="314" mass="34537">MKLAALFVLAAAGAALADKAGYYCAGLTGAQFDGICAQLKQQKSSRTSGVCCPYAGHLVELRKACENAKSDESTSLHPIPPTEDSGFISPAYGRDPTNTRRTPGARRLLLKISPRALQGALGLSHPVSVPRIFTLIPAIGPKLFVTSRNRECQVTRFDTTKHSLRIQKLRAIQRSLERNSSKPSNNSSNTYDKMVRLAQTVALLLAAIPTALAVDICQCKNDRYTYGACQLAIKATANPPKARRGLDRVPPGDDPIHPYPKDPPTTRNYPFWTYYWDRDDKKGYCYYQWSGDPTKSSIWHFFANHCPTGASCLG</sequence>
<evidence type="ECO:0000313" key="3">
    <source>
        <dbReference type="EMBL" id="SMR53056.1"/>
    </source>
</evidence>
<reference evidence="4" key="1">
    <citation type="submission" date="2017-05" db="EMBL/GenBank/DDBJ databases">
        <authorList>
            <person name="Song R."/>
            <person name="Chenine A.L."/>
            <person name="Ruprecht R.M."/>
        </authorList>
    </citation>
    <scope>NUCLEOTIDE SEQUENCE [LARGE SCALE GENOMIC DNA]</scope>
</reference>
<feature type="signal peptide" evidence="2">
    <location>
        <begin position="1"/>
        <end position="17"/>
    </location>
</feature>
<gene>
    <name evidence="3" type="ORF">ZT1E4_G6331</name>
</gene>
<evidence type="ECO:0000313" key="4">
    <source>
        <dbReference type="Proteomes" id="UP000245764"/>
    </source>
</evidence>
<dbReference type="EMBL" id="LT854257">
    <property type="protein sequence ID" value="SMR53056.1"/>
    <property type="molecule type" value="Genomic_DNA"/>
</dbReference>